<evidence type="ECO:0000256" key="7">
    <source>
        <dbReference type="SAM" id="SignalP"/>
    </source>
</evidence>
<dbReference type="InterPro" id="IPR003760">
    <property type="entry name" value="PnrA-like"/>
</dbReference>
<organism evidence="9 10">
    <name type="scientific">Mumia zhuanghuii</name>
    <dbReference type="NCBI Taxonomy" id="2585211"/>
    <lineage>
        <taxon>Bacteria</taxon>
        <taxon>Bacillati</taxon>
        <taxon>Actinomycetota</taxon>
        <taxon>Actinomycetes</taxon>
        <taxon>Propionibacteriales</taxon>
        <taxon>Nocardioidaceae</taxon>
        <taxon>Mumia</taxon>
    </lineage>
</organism>
<evidence type="ECO:0000256" key="2">
    <source>
        <dbReference type="ARBA" id="ARBA00008610"/>
    </source>
</evidence>
<sequence length="362" mass="36910">MRRMGKITALAAVAVLALAGCGSDDDSDGGDDNNAGSGGNALDCSAADGDGPKVGIAYDVGGQGDKSFNDAAAVGVKKAVDDLGATCTEAEATDGEAESAREDRLRQLADGGHNPILAVGFLYSEAVNKVAPDYPDISFDVVDGFDPDDEANDNVAYLGFAEEQGSFLVGVAAATKSEAGNVGFVGGVNSDLIKKFEAGFTAGAKAVNPDIEIQVKYLQESDPKGFNDPAAGKATATGMYDQGADIVYHASGGSGAGVFQAAVEAGDGKWAIGVDSDQWQTASETEQAHILTSMLKRVDVAAFDAISAVDKGEPLVSYQVYDLKVDGVGYSTSGGFVDDITGDIDGYADQIKSGEITVPTAP</sequence>
<evidence type="ECO:0000313" key="10">
    <source>
        <dbReference type="Proteomes" id="UP000307768"/>
    </source>
</evidence>
<keyword evidence="5" id="KW-0472">Membrane</keyword>
<comment type="caution">
    <text evidence="9">The sequence shown here is derived from an EMBL/GenBank/DDBJ whole genome shotgun (WGS) entry which is preliminary data.</text>
</comment>
<feature type="domain" description="ABC transporter substrate-binding protein PnrA-like" evidence="8">
    <location>
        <begin position="58"/>
        <end position="359"/>
    </location>
</feature>
<dbReference type="Pfam" id="PF02608">
    <property type="entry name" value="Bmp"/>
    <property type="match status" value="1"/>
</dbReference>
<evidence type="ECO:0000256" key="4">
    <source>
        <dbReference type="ARBA" id="ARBA00022729"/>
    </source>
</evidence>
<dbReference type="Gene3D" id="3.40.50.2300">
    <property type="match status" value="2"/>
</dbReference>
<comment type="similarity">
    <text evidence="2">Belongs to the BMP lipoprotein family.</text>
</comment>
<dbReference type="SUPFAM" id="SSF53822">
    <property type="entry name" value="Periplasmic binding protein-like I"/>
    <property type="match status" value="1"/>
</dbReference>
<evidence type="ECO:0000256" key="5">
    <source>
        <dbReference type="ARBA" id="ARBA00023136"/>
    </source>
</evidence>
<dbReference type="PANTHER" id="PTHR34296:SF2">
    <property type="entry name" value="ABC TRANSPORTER GUANOSINE-BINDING PROTEIN NUPN"/>
    <property type="match status" value="1"/>
</dbReference>
<evidence type="ECO:0000256" key="3">
    <source>
        <dbReference type="ARBA" id="ARBA00022475"/>
    </source>
</evidence>
<dbReference type="EMBL" id="VDFQ02000004">
    <property type="protein sequence ID" value="KAA1422389.1"/>
    <property type="molecule type" value="Genomic_DNA"/>
</dbReference>
<evidence type="ECO:0000259" key="8">
    <source>
        <dbReference type="Pfam" id="PF02608"/>
    </source>
</evidence>
<name>A0A5Q6RWF4_9ACTN</name>
<proteinExistence type="inferred from homology"/>
<dbReference type="OrthoDB" id="9784230at2"/>
<dbReference type="GO" id="GO:0005886">
    <property type="term" value="C:plasma membrane"/>
    <property type="evidence" value="ECO:0007669"/>
    <property type="project" value="UniProtKB-SubCell"/>
</dbReference>
<feature type="signal peptide" evidence="7">
    <location>
        <begin position="1"/>
        <end position="19"/>
    </location>
</feature>
<feature type="chain" id="PRO_5039012300" evidence="7">
    <location>
        <begin position="20"/>
        <end position="362"/>
    </location>
</feature>
<dbReference type="PANTHER" id="PTHR34296">
    <property type="entry name" value="TRANSCRIPTIONAL ACTIVATOR PROTEIN MED"/>
    <property type="match status" value="1"/>
</dbReference>
<dbReference type="CDD" id="cd06354">
    <property type="entry name" value="PBP1_PrnA-like"/>
    <property type="match status" value="1"/>
</dbReference>
<keyword evidence="3" id="KW-1003">Cell membrane</keyword>
<dbReference type="InterPro" id="IPR050957">
    <property type="entry name" value="BMP_lipoprotein"/>
</dbReference>
<dbReference type="Proteomes" id="UP000307768">
    <property type="component" value="Unassembled WGS sequence"/>
</dbReference>
<dbReference type="PROSITE" id="PS51257">
    <property type="entry name" value="PROKAR_LIPOPROTEIN"/>
    <property type="match status" value="1"/>
</dbReference>
<evidence type="ECO:0000256" key="6">
    <source>
        <dbReference type="ARBA" id="ARBA00023288"/>
    </source>
</evidence>
<protein>
    <submittedName>
        <fullName evidence="9">BMP family ABC transporter substrate-binding protein</fullName>
    </submittedName>
</protein>
<accession>A0A5Q6RWF4</accession>
<dbReference type="AlphaFoldDB" id="A0A5Q6RWF4"/>
<evidence type="ECO:0000256" key="1">
    <source>
        <dbReference type="ARBA" id="ARBA00004193"/>
    </source>
</evidence>
<keyword evidence="6" id="KW-0449">Lipoprotein</keyword>
<gene>
    <name evidence="9" type="ORF">FE697_014645</name>
</gene>
<dbReference type="InterPro" id="IPR028082">
    <property type="entry name" value="Peripla_BP_I"/>
</dbReference>
<reference evidence="9 10" key="1">
    <citation type="submission" date="2019-09" db="EMBL/GenBank/DDBJ databases">
        <title>Mumia zhuanghuii sp. nov. isolated from the intestinal contents of plateau pika (Ochotona curzoniae) in the Qinghai-Tibet plateau of China.</title>
        <authorList>
            <person name="Tian Z."/>
        </authorList>
    </citation>
    <scope>NUCLEOTIDE SEQUENCE [LARGE SCALE GENOMIC DNA]</scope>
    <source>
        <strain evidence="10">350</strain>
    </source>
</reference>
<evidence type="ECO:0000313" key="9">
    <source>
        <dbReference type="EMBL" id="KAA1422389.1"/>
    </source>
</evidence>
<comment type="subcellular location">
    <subcellularLocation>
        <location evidence="1">Cell membrane</location>
        <topology evidence="1">Lipid-anchor</topology>
    </subcellularLocation>
</comment>
<keyword evidence="4 7" id="KW-0732">Signal</keyword>